<feature type="region of interest" description="Disordered" evidence="1">
    <location>
        <begin position="1"/>
        <end position="22"/>
    </location>
</feature>
<keyword evidence="2" id="KW-0472">Membrane</keyword>
<evidence type="ECO:0000256" key="2">
    <source>
        <dbReference type="SAM" id="Phobius"/>
    </source>
</evidence>
<feature type="transmembrane region" description="Helical" evidence="2">
    <location>
        <begin position="488"/>
        <end position="507"/>
    </location>
</feature>
<dbReference type="GO" id="GO:0046873">
    <property type="term" value="F:metal ion transmembrane transporter activity"/>
    <property type="evidence" value="ECO:0007669"/>
    <property type="project" value="InterPro"/>
</dbReference>
<evidence type="ECO:0000313" key="3">
    <source>
        <dbReference type="EMBL" id="KAI1852186.1"/>
    </source>
</evidence>
<dbReference type="Pfam" id="PF01544">
    <property type="entry name" value="CorA"/>
    <property type="match status" value="1"/>
</dbReference>
<protein>
    <submittedName>
        <fullName evidence="3">Uncharacterized protein</fullName>
    </submittedName>
</protein>
<evidence type="ECO:0000313" key="4">
    <source>
        <dbReference type="Proteomes" id="UP000829685"/>
    </source>
</evidence>
<sequence>MARKASNPNKTGEQHIDVHSNPHPGEPFFTSDIYKGYKGAPLQGIAASRGPYFEHVMRLSDEWPRLRYLIDFMQCSTSPKRASLVPLSDILRRQSVVKVGVVNFTDPHAITVQNCGSISQLLDQLGTDRCTNSQVRRLFVVEDLSSPVIEALGSAFDIDPRFFRDHIEDHTWYNITDDWVEMPELRSRFQNRSFMTFRYLEPRFFDHEHQAKCARDKTATWNVLRRLDFQGQVKSGTTAWWESSPHLVGLLRRKTSIWTKSEGPGWTGVVLLDPHLPEGYPLWNGYGSLESPPSMSSPAMVHNTKGLSPFDALLRRVTTNSAEELEQLAEDPESITSKVYPFIFGDTLVTLQYAFTGLFQIEWELDAQRKRRPENLDRALDSLHKWQRRLPFLASYLADGVTCFEGRYALGVNIYSDSSRRHDLSQLVVSPDGKGKWQSDIWRDFISLLTKVDSLQSRADRIMGLANAVMSVEETRRMQMEGRNMSRITYLAFVFVPMNFVSSFLSMNNELSSRSISVYVVFFSVAAPMTLIALVVAANWNAVSVWWERPKGVK</sequence>
<keyword evidence="2" id="KW-1133">Transmembrane helix</keyword>
<feature type="compositionally biased region" description="Polar residues" evidence="1">
    <location>
        <begin position="1"/>
        <end position="11"/>
    </location>
</feature>
<proteinExistence type="predicted"/>
<accession>A0A9P9W9D8</accession>
<dbReference type="GO" id="GO:0016020">
    <property type="term" value="C:membrane"/>
    <property type="evidence" value="ECO:0007669"/>
    <property type="project" value="InterPro"/>
</dbReference>
<keyword evidence="2" id="KW-0812">Transmembrane</keyword>
<evidence type="ECO:0000256" key="1">
    <source>
        <dbReference type="SAM" id="MobiDB-lite"/>
    </source>
</evidence>
<reference evidence="3" key="1">
    <citation type="submission" date="2021-03" db="EMBL/GenBank/DDBJ databases">
        <title>Revisited historic fungal species revealed as producer of novel bioactive compounds through whole genome sequencing and comparative genomics.</title>
        <authorList>
            <person name="Vignolle G.A."/>
            <person name="Hochenegger N."/>
            <person name="Mach R.L."/>
            <person name="Mach-Aigner A.R."/>
            <person name="Javad Rahimi M."/>
            <person name="Salim K.A."/>
            <person name="Chan C.M."/>
            <person name="Lim L.B.L."/>
            <person name="Cai F."/>
            <person name="Druzhinina I.S."/>
            <person name="U'Ren J.M."/>
            <person name="Derntl C."/>
        </authorList>
    </citation>
    <scope>NUCLEOTIDE SEQUENCE</scope>
    <source>
        <strain evidence="3">TUCIM 5799</strain>
    </source>
</reference>
<keyword evidence="4" id="KW-1185">Reference proteome</keyword>
<dbReference type="AlphaFoldDB" id="A0A9P9W9D8"/>
<dbReference type="Proteomes" id="UP000829685">
    <property type="component" value="Unassembled WGS sequence"/>
</dbReference>
<comment type="caution">
    <text evidence="3">The sequence shown here is derived from an EMBL/GenBank/DDBJ whole genome shotgun (WGS) entry which is preliminary data.</text>
</comment>
<gene>
    <name evidence="3" type="ORF">JX265_013039</name>
</gene>
<dbReference type="EMBL" id="JAFIMR010000062">
    <property type="protein sequence ID" value="KAI1852186.1"/>
    <property type="molecule type" value="Genomic_DNA"/>
</dbReference>
<feature type="transmembrane region" description="Helical" evidence="2">
    <location>
        <begin position="519"/>
        <end position="547"/>
    </location>
</feature>
<organism evidence="3 4">
    <name type="scientific">Neoarthrinium moseri</name>
    <dbReference type="NCBI Taxonomy" id="1658444"/>
    <lineage>
        <taxon>Eukaryota</taxon>
        <taxon>Fungi</taxon>
        <taxon>Dikarya</taxon>
        <taxon>Ascomycota</taxon>
        <taxon>Pezizomycotina</taxon>
        <taxon>Sordariomycetes</taxon>
        <taxon>Xylariomycetidae</taxon>
        <taxon>Amphisphaeriales</taxon>
        <taxon>Apiosporaceae</taxon>
        <taxon>Neoarthrinium</taxon>
    </lineage>
</organism>
<name>A0A9P9W9D8_9PEZI</name>
<dbReference type="Gene3D" id="1.20.58.340">
    <property type="entry name" value="Magnesium transport protein CorA, transmembrane region"/>
    <property type="match status" value="1"/>
</dbReference>
<dbReference type="InterPro" id="IPR002523">
    <property type="entry name" value="MgTranspt_CorA/ZnTranspt_ZntB"/>
</dbReference>